<reference evidence="11 12" key="1">
    <citation type="submission" date="2016-07" db="EMBL/GenBank/DDBJ databases">
        <title>Pervasive Adenine N6-methylation of Active Genes in Fungi.</title>
        <authorList>
            <consortium name="DOE Joint Genome Institute"/>
            <person name="Mondo S.J."/>
            <person name="Dannebaum R.O."/>
            <person name="Kuo R.C."/>
            <person name="Labutti K."/>
            <person name="Haridas S."/>
            <person name="Kuo A."/>
            <person name="Salamov A."/>
            <person name="Ahrendt S.R."/>
            <person name="Lipzen A."/>
            <person name="Sullivan W."/>
            <person name="Andreopoulos W.B."/>
            <person name="Clum A."/>
            <person name="Lindquist E."/>
            <person name="Daum C."/>
            <person name="Ramamoorthy G.K."/>
            <person name="Gryganskyi A."/>
            <person name="Culley D."/>
            <person name="Magnuson J.K."/>
            <person name="James T.Y."/>
            <person name="O'Malley M.A."/>
            <person name="Stajich J.E."/>
            <person name="Spatafora J.W."/>
            <person name="Visel A."/>
            <person name="Grigoriev I.V."/>
        </authorList>
    </citation>
    <scope>NUCLEOTIDE SEQUENCE [LARGE SCALE GENOMIC DNA]</scope>
    <source>
        <strain evidence="11 12">62-1032</strain>
    </source>
</reference>
<proteinExistence type="inferred from homology"/>
<evidence type="ECO:0000256" key="5">
    <source>
        <dbReference type="ARBA" id="ARBA00022824"/>
    </source>
</evidence>
<evidence type="ECO:0000256" key="2">
    <source>
        <dbReference type="ARBA" id="ARBA00004922"/>
    </source>
</evidence>
<keyword evidence="7 8" id="KW-0472">Membrane</keyword>
<comment type="function">
    <text evidence="8">Subunit of the oligosaccharyl transferase (OST) complex that catalyzes the initial transfer of a defined glycan (Glc(3)Man(9)GlcNAc(2) in eukaryotes) from the lipid carrier dolichol-pyrophosphate to an asparagine residue within an Asn-X-Ser/Thr consensus motif in nascent polypeptide chains, the first step in protein N-glycosylation. N-glycosylation occurs cotranslationally and the complex associates with the Sec61 complex at the channel-forming translocon complex that mediates protein translocation across the endoplasmic reticulum (ER).</text>
</comment>
<evidence type="ECO:0000256" key="6">
    <source>
        <dbReference type="ARBA" id="ARBA00022989"/>
    </source>
</evidence>
<protein>
    <recommendedName>
        <fullName evidence="8">Dolichyl-diphosphooligosaccharide--protein glycosyltransferase subunit WBP1</fullName>
        <shortName evidence="8">Oligosaccharyl transferase subunit WBP1</shortName>
    </recommendedName>
</protein>
<evidence type="ECO:0000256" key="4">
    <source>
        <dbReference type="ARBA" id="ARBA00022692"/>
    </source>
</evidence>
<dbReference type="InterPro" id="IPR005013">
    <property type="entry name" value="DDOST_48_kDa_subunit"/>
</dbReference>
<dbReference type="Pfam" id="PF03345">
    <property type="entry name" value="OST48_N"/>
    <property type="match status" value="1"/>
</dbReference>
<dbReference type="PANTHER" id="PTHR10830">
    <property type="entry name" value="DOLICHYL-DIPHOSPHOOLIGOSACCHARIDE--PROTEIN GLYCOSYLTRANSFERASE 48 KDA SUBUNIT"/>
    <property type="match status" value="1"/>
</dbReference>
<comment type="similarity">
    <text evidence="3 8">Belongs to the DDOST 48 kDa subunit family.</text>
</comment>
<dbReference type="Pfam" id="PF23358">
    <property type="entry name" value="OST48_MD"/>
    <property type="match status" value="1"/>
</dbReference>
<dbReference type="GO" id="GO:0018279">
    <property type="term" value="P:protein N-linked glycosylation via asparagine"/>
    <property type="evidence" value="ECO:0007669"/>
    <property type="project" value="UniProtKB-UniRule"/>
</dbReference>
<comment type="subcellular location">
    <subcellularLocation>
        <location evidence="8">Endoplasmic reticulum membrane</location>
        <topology evidence="8">Single-pass type I membrane protein</topology>
    </subcellularLocation>
    <subcellularLocation>
        <location evidence="1">Membrane</location>
        <topology evidence="1">Single-pass type I membrane protein</topology>
    </subcellularLocation>
</comment>
<keyword evidence="4 8" id="KW-0812">Transmembrane</keyword>
<accession>A0A1Y2CES5</accession>
<evidence type="ECO:0000259" key="9">
    <source>
        <dbReference type="Pfam" id="PF03345"/>
    </source>
</evidence>
<feature type="signal peptide" evidence="8">
    <location>
        <begin position="1"/>
        <end position="18"/>
    </location>
</feature>
<feature type="domain" description="OST48 N-terminal" evidence="9">
    <location>
        <begin position="25"/>
        <end position="278"/>
    </location>
</feature>
<keyword evidence="6 8" id="KW-1133">Transmembrane helix</keyword>
<evidence type="ECO:0000259" key="10">
    <source>
        <dbReference type="Pfam" id="PF23358"/>
    </source>
</evidence>
<evidence type="ECO:0000313" key="12">
    <source>
        <dbReference type="Proteomes" id="UP000193467"/>
    </source>
</evidence>
<feature type="chain" id="PRO_5011813451" description="Dolichyl-diphosphooligosaccharide--protein glycosyltransferase subunit WBP1" evidence="8">
    <location>
        <begin position="19"/>
        <end position="437"/>
    </location>
</feature>
<dbReference type="OrthoDB" id="29105at2759"/>
<dbReference type="InterPro" id="IPR055459">
    <property type="entry name" value="OST48_MD"/>
</dbReference>
<organism evidence="11 12">
    <name type="scientific">Leucosporidium creatinivorum</name>
    <dbReference type="NCBI Taxonomy" id="106004"/>
    <lineage>
        <taxon>Eukaryota</taxon>
        <taxon>Fungi</taxon>
        <taxon>Dikarya</taxon>
        <taxon>Basidiomycota</taxon>
        <taxon>Pucciniomycotina</taxon>
        <taxon>Microbotryomycetes</taxon>
        <taxon>Leucosporidiales</taxon>
        <taxon>Leucosporidium</taxon>
    </lineage>
</organism>
<comment type="caution">
    <text evidence="11">The sequence shown here is derived from an EMBL/GenBank/DDBJ whole genome shotgun (WGS) entry which is preliminary data.</text>
</comment>
<evidence type="ECO:0000256" key="1">
    <source>
        <dbReference type="ARBA" id="ARBA00004479"/>
    </source>
</evidence>
<comment type="subunit">
    <text evidence="8">Component of the oligosaccharyltransferase (OST) complex.</text>
</comment>
<sequence length="437" mass="47865">MLLARLAFAAVLAALAVADYLPSSRILVVSDDGLELSRYALFWSSLRERGYDIAFKSSKDAQPPLRDHDTLVFDHLILFAPSSKSFPPELSPQSLYSYVKQGANLLVVLSPDLSEFWRDFAREFDIDFDDRGHLAIDHFTYSPELDDGSHTTLLIPLADAPTPFISPATRAGPPLLYRGTAHAVGRLPLLTNILHAPSTAYSYEANGEDAPTEDLYLSGSTTGLVSALQAKNNARISFVGSLDLFSDAFASAPVSTSAGSASVRSGNTAFIADLTRWTFGESGLLRVEEIRHARTSDGATADLYRVGDELVYDIDVSALQDGSWHPYLADDLQLEFTMLDPHLRLPLTTSSAEPTSSTTASRFSARFHAPDRHGVFTFKVDYRRAGWSFIDEKTVVSITPPRHDQYERFITGALPYYGGAASVSVATIGFVVLWLLQ</sequence>
<evidence type="ECO:0000256" key="8">
    <source>
        <dbReference type="RuleBase" id="RU361142"/>
    </source>
</evidence>
<dbReference type="UniPathway" id="UPA00378"/>
<dbReference type="STRING" id="106004.A0A1Y2CES5"/>
<evidence type="ECO:0000256" key="7">
    <source>
        <dbReference type="ARBA" id="ARBA00023136"/>
    </source>
</evidence>
<feature type="transmembrane region" description="Helical" evidence="8">
    <location>
        <begin position="414"/>
        <end position="436"/>
    </location>
</feature>
<dbReference type="InterPro" id="IPR055457">
    <property type="entry name" value="OST48_N"/>
</dbReference>
<feature type="domain" description="OST48 middle" evidence="10">
    <location>
        <begin position="294"/>
        <end position="436"/>
    </location>
</feature>
<gene>
    <name evidence="11" type="ORF">BCR35DRAFT_311096</name>
</gene>
<evidence type="ECO:0000313" key="11">
    <source>
        <dbReference type="EMBL" id="ORY45436.1"/>
    </source>
</evidence>
<evidence type="ECO:0000256" key="3">
    <source>
        <dbReference type="ARBA" id="ARBA00008743"/>
    </source>
</evidence>
<keyword evidence="5 8" id="KW-0256">Endoplasmic reticulum</keyword>
<dbReference type="PANTHER" id="PTHR10830:SF0">
    <property type="entry name" value="DOLICHYL-DIPHOSPHOOLIGOSACCHARIDE--PROTEIN GLYCOSYLTRANSFERASE 48 KDA SUBUNIT"/>
    <property type="match status" value="1"/>
</dbReference>
<keyword evidence="8" id="KW-0732">Signal</keyword>
<keyword evidence="12" id="KW-1185">Reference proteome</keyword>
<keyword evidence="11" id="KW-0808">Transferase</keyword>
<dbReference type="FunCoup" id="A0A1Y2CES5">
    <property type="interactions" value="519"/>
</dbReference>
<dbReference type="GO" id="GO:0016740">
    <property type="term" value="F:transferase activity"/>
    <property type="evidence" value="ECO:0007669"/>
    <property type="project" value="UniProtKB-KW"/>
</dbReference>
<name>A0A1Y2CES5_9BASI</name>
<dbReference type="InParanoid" id="A0A1Y2CES5"/>
<comment type="pathway">
    <text evidence="2 8">Protein modification; protein glycosylation.</text>
</comment>
<dbReference type="GO" id="GO:0008250">
    <property type="term" value="C:oligosaccharyltransferase complex"/>
    <property type="evidence" value="ECO:0007669"/>
    <property type="project" value="TreeGrafter"/>
</dbReference>
<dbReference type="AlphaFoldDB" id="A0A1Y2CES5"/>
<dbReference type="EMBL" id="MCGR01000123">
    <property type="protein sequence ID" value="ORY45436.1"/>
    <property type="molecule type" value="Genomic_DNA"/>
</dbReference>
<dbReference type="Proteomes" id="UP000193467">
    <property type="component" value="Unassembled WGS sequence"/>
</dbReference>